<comment type="caution">
    <text evidence="2">The sequence shown here is derived from an EMBL/GenBank/DDBJ whole genome shotgun (WGS) entry which is preliminary data.</text>
</comment>
<evidence type="ECO:0000259" key="1">
    <source>
        <dbReference type="SMART" id="SM00292"/>
    </source>
</evidence>
<reference evidence="2 3" key="1">
    <citation type="submission" date="2024-02" db="EMBL/GenBank/DDBJ databases">
        <title>A draft genome for the cacao thread blight pathogen Marasmius crinis-equi.</title>
        <authorList>
            <person name="Cohen S.P."/>
            <person name="Baruah I.K."/>
            <person name="Amoako-Attah I."/>
            <person name="Bukari Y."/>
            <person name="Meinhardt L.W."/>
            <person name="Bailey B.A."/>
        </authorList>
    </citation>
    <scope>NUCLEOTIDE SEQUENCE [LARGE SCALE GENOMIC DNA]</scope>
    <source>
        <strain evidence="2 3">GH-76</strain>
    </source>
</reference>
<dbReference type="Gene3D" id="3.40.50.10190">
    <property type="entry name" value="BRCT domain"/>
    <property type="match status" value="1"/>
</dbReference>
<keyword evidence="3" id="KW-1185">Reference proteome</keyword>
<evidence type="ECO:0000313" key="3">
    <source>
        <dbReference type="Proteomes" id="UP001465976"/>
    </source>
</evidence>
<protein>
    <recommendedName>
        <fullName evidence="1">BRCT domain-containing protein</fullName>
    </recommendedName>
</protein>
<feature type="domain" description="BRCT" evidence="1">
    <location>
        <begin position="314"/>
        <end position="393"/>
    </location>
</feature>
<name>A0ABR3FA09_9AGAR</name>
<accession>A0ABR3FA09</accession>
<organism evidence="2 3">
    <name type="scientific">Marasmius crinis-equi</name>
    <dbReference type="NCBI Taxonomy" id="585013"/>
    <lineage>
        <taxon>Eukaryota</taxon>
        <taxon>Fungi</taxon>
        <taxon>Dikarya</taxon>
        <taxon>Basidiomycota</taxon>
        <taxon>Agaricomycotina</taxon>
        <taxon>Agaricomycetes</taxon>
        <taxon>Agaricomycetidae</taxon>
        <taxon>Agaricales</taxon>
        <taxon>Marasmiineae</taxon>
        <taxon>Marasmiaceae</taxon>
        <taxon>Marasmius</taxon>
    </lineage>
</organism>
<gene>
    <name evidence="2" type="ORF">V5O48_009825</name>
</gene>
<sequence>MPSHQSILRAVCRSSRSLCSQDYEFDSYLDFLPLKYDWLEGIIGLCWEADDYRRLMRLKIVQPYKFPTGSRKSYSPRPKPLSPLMSEYRRHFWPQPSLLRGTSKNRKMRADGINDTFTNSYMQSVEKVDYDSSLLLCRTPGCFFTFSPDRTGGSTDLVQALQDAHQGRKYLTREKAFVIFGSVLLARAAVLLEYLQSAPRSRYLLPRTLLNLQFELIKEEDVFLLLSQRIAAQFTHKEIADTFVIVKDQISLLLPPNADHPVFSIVIAWPSEAYPHDQADGFTESHHYILPFILGNVPRGVIPSCLQELDKKWSSILKGHVVHLSMEDGKLAKDVKTLLQCLGAKIIDSVRSGCTDVVFQGTRIPDWVMFIERLEPRPRLMSLHWVTESAKLGKEVMIPKSCTDFLRLLPQIRKL</sequence>
<dbReference type="Proteomes" id="UP001465976">
    <property type="component" value="Unassembled WGS sequence"/>
</dbReference>
<dbReference type="InterPro" id="IPR036420">
    <property type="entry name" value="BRCT_dom_sf"/>
</dbReference>
<dbReference type="InterPro" id="IPR001357">
    <property type="entry name" value="BRCT_dom"/>
</dbReference>
<dbReference type="EMBL" id="JBAHYK010000667">
    <property type="protein sequence ID" value="KAL0572147.1"/>
    <property type="molecule type" value="Genomic_DNA"/>
</dbReference>
<dbReference type="SUPFAM" id="SSF52113">
    <property type="entry name" value="BRCT domain"/>
    <property type="match status" value="1"/>
</dbReference>
<proteinExistence type="predicted"/>
<evidence type="ECO:0000313" key="2">
    <source>
        <dbReference type="EMBL" id="KAL0572147.1"/>
    </source>
</evidence>
<dbReference type="SMART" id="SM00292">
    <property type="entry name" value="BRCT"/>
    <property type="match status" value="1"/>
</dbReference>
<dbReference type="CDD" id="cd00027">
    <property type="entry name" value="BRCT"/>
    <property type="match status" value="1"/>
</dbReference>